<dbReference type="EMBL" id="JACHGT010000017">
    <property type="protein sequence ID" value="MBB6038628.1"/>
    <property type="molecule type" value="Genomic_DNA"/>
</dbReference>
<evidence type="ECO:0000256" key="1">
    <source>
        <dbReference type="SAM" id="SignalP"/>
    </source>
</evidence>
<keyword evidence="3" id="KW-1185">Reference proteome</keyword>
<evidence type="ECO:0000313" key="3">
    <source>
        <dbReference type="Proteomes" id="UP000548476"/>
    </source>
</evidence>
<gene>
    <name evidence="2" type="ORF">HNR73_006514</name>
</gene>
<protein>
    <recommendedName>
        <fullName evidence="4">DUF11 domain-containing protein</fullName>
    </recommendedName>
</protein>
<proteinExistence type="predicted"/>
<sequence length="468" mass="49564">MNRIPSSRLFARIGAVLLAGTLLTYAVPAHADPEDTYLSVGDWQDVRVPVGIGTTVHAIPVSAYTFAPPVTVTNVTLTVDVSELTGFADVDVRDTDGIVSCDRLGDVFTCALGDAELGDESIVGLPAPELHLTTRDWQEGAGRLHMRVTGDGADTGLGDQSVSVIDGVAFGLGEMPLVTAGIGELAQIPVTVTNTGTRPIYNPRLRVSATGLKAPSKAPANCLTSDYESGMGMRLECAFPVVLEPGRTYELSAPVRLKVRRDAYAPGFTDATVGWVASGEETYLPDPRPGTGPKLTVVDAAPAPPDAPVQSVVVENEDWDGPFFIQITGDNRPNLVPTAGRLPARTGEATLTIGVGDEGPGMLPDNRGLSNVTAVWFDLPEGVVVTGFGDYCEEGAGRGENPPARYVCDVHQGFLVGRTSTFELTVRIDSVNRDATGIVLAGYGGYGDPQPHFNWDTCDDSRPIRFKR</sequence>
<dbReference type="RefSeq" id="WP_184791411.1">
    <property type="nucleotide sequence ID" value="NZ_BONT01000069.1"/>
</dbReference>
<comment type="caution">
    <text evidence="2">The sequence shown here is derived from an EMBL/GenBank/DDBJ whole genome shotgun (WGS) entry which is preliminary data.</text>
</comment>
<name>A0A841FY34_9ACTN</name>
<evidence type="ECO:0008006" key="4">
    <source>
        <dbReference type="Google" id="ProtNLM"/>
    </source>
</evidence>
<evidence type="ECO:0000313" key="2">
    <source>
        <dbReference type="EMBL" id="MBB6038628.1"/>
    </source>
</evidence>
<feature type="signal peptide" evidence="1">
    <location>
        <begin position="1"/>
        <end position="31"/>
    </location>
</feature>
<feature type="chain" id="PRO_5032370673" description="DUF11 domain-containing protein" evidence="1">
    <location>
        <begin position="32"/>
        <end position="468"/>
    </location>
</feature>
<dbReference type="AlphaFoldDB" id="A0A841FY34"/>
<organism evidence="2 3">
    <name type="scientific">Phytomonospora endophytica</name>
    <dbReference type="NCBI Taxonomy" id="714109"/>
    <lineage>
        <taxon>Bacteria</taxon>
        <taxon>Bacillati</taxon>
        <taxon>Actinomycetota</taxon>
        <taxon>Actinomycetes</taxon>
        <taxon>Micromonosporales</taxon>
        <taxon>Micromonosporaceae</taxon>
        <taxon>Phytomonospora</taxon>
    </lineage>
</organism>
<keyword evidence="1" id="KW-0732">Signal</keyword>
<dbReference type="Proteomes" id="UP000548476">
    <property type="component" value="Unassembled WGS sequence"/>
</dbReference>
<reference evidence="2 3" key="1">
    <citation type="submission" date="2020-08" db="EMBL/GenBank/DDBJ databases">
        <title>Genomic Encyclopedia of Type Strains, Phase IV (KMG-IV): sequencing the most valuable type-strain genomes for metagenomic binning, comparative biology and taxonomic classification.</title>
        <authorList>
            <person name="Goeker M."/>
        </authorList>
    </citation>
    <scope>NUCLEOTIDE SEQUENCE [LARGE SCALE GENOMIC DNA]</scope>
    <source>
        <strain evidence="2 3">YIM 65646</strain>
    </source>
</reference>
<accession>A0A841FY34</accession>